<feature type="transmembrane region" description="Helical" evidence="7">
    <location>
        <begin position="363"/>
        <end position="385"/>
    </location>
</feature>
<dbReference type="AlphaFoldDB" id="U4TQZ6"/>
<comment type="subcellular location">
    <subcellularLocation>
        <location evidence="1">Cell membrane</location>
        <topology evidence="1">Multi-pass membrane protein</topology>
    </subcellularLocation>
</comment>
<feature type="transmembrane region" description="Helical" evidence="7">
    <location>
        <begin position="296"/>
        <end position="313"/>
    </location>
</feature>
<keyword evidence="9" id="KW-1185">Reference proteome</keyword>
<evidence type="ECO:0000256" key="3">
    <source>
        <dbReference type="ARBA" id="ARBA00022475"/>
    </source>
</evidence>
<dbReference type="STRING" id="1231336.L248_1751"/>
<feature type="transmembrane region" description="Helical" evidence="7">
    <location>
        <begin position="38"/>
        <end position="58"/>
    </location>
</feature>
<dbReference type="Gene3D" id="1.20.1250.20">
    <property type="entry name" value="MFS general substrate transporter like domains"/>
    <property type="match status" value="1"/>
</dbReference>
<keyword evidence="5 7" id="KW-1133">Transmembrane helix</keyword>
<dbReference type="PANTHER" id="PTHR43266">
    <property type="entry name" value="MACROLIDE-EFFLUX PROTEIN"/>
    <property type="match status" value="1"/>
</dbReference>
<name>U4TQZ6_9LACO</name>
<accession>U4TQZ6</accession>
<dbReference type="InterPro" id="IPR036259">
    <property type="entry name" value="MFS_trans_sf"/>
</dbReference>
<feature type="transmembrane region" description="Helical" evidence="7">
    <location>
        <begin position="143"/>
        <end position="164"/>
    </location>
</feature>
<keyword evidence="6 7" id="KW-0472">Membrane</keyword>
<dbReference type="Pfam" id="PF07690">
    <property type="entry name" value="MFS_1"/>
    <property type="match status" value="1"/>
</dbReference>
<dbReference type="InterPro" id="IPR011701">
    <property type="entry name" value="MFS"/>
</dbReference>
<dbReference type="Proteomes" id="UP000030647">
    <property type="component" value="Unassembled WGS sequence"/>
</dbReference>
<evidence type="ECO:0000256" key="6">
    <source>
        <dbReference type="ARBA" id="ARBA00023136"/>
    </source>
</evidence>
<evidence type="ECO:0000256" key="5">
    <source>
        <dbReference type="ARBA" id="ARBA00022989"/>
    </source>
</evidence>
<dbReference type="GO" id="GO:0022857">
    <property type="term" value="F:transmembrane transporter activity"/>
    <property type="evidence" value="ECO:0007669"/>
    <property type="project" value="InterPro"/>
</dbReference>
<dbReference type="PANTHER" id="PTHR43266:SF9">
    <property type="entry name" value="PERMEASE, MAJOR FACILITATOR SUPERFAMILY-RELATED"/>
    <property type="match status" value="1"/>
</dbReference>
<dbReference type="eggNOG" id="COG2814">
    <property type="taxonomic scope" value="Bacteria"/>
</dbReference>
<evidence type="ECO:0000256" key="2">
    <source>
        <dbReference type="ARBA" id="ARBA00022448"/>
    </source>
</evidence>
<keyword evidence="4 7" id="KW-0812">Transmembrane</keyword>
<gene>
    <name evidence="8" type="ORF">L248_1751</name>
</gene>
<proteinExistence type="predicted"/>
<evidence type="ECO:0000313" key="9">
    <source>
        <dbReference type="Proteomes" id="UP000030647"/>
    </source>
</evidence>
<feature type="transmembrane region" description="Helical" evidence="7">
    <location>
        <begin position="271"/>
        <end position="289"/>
    </location>
</feature>
<feature type="transmembrane region" description="Helical" evidence="7">
    <location>
        <begin position="391"/>
        <end position="412"/>
    </location>
</feature>
<reference evidence="9" key="1">
    <citation type="journal article" date="2013" name="Genome Announc.">
        <title>Whole-Genome Sequencing of Lactobacillus shenzhenensis Strain LY-73T.</title>
        <authorList>
            <person name="Lin Z."/>
            <person name="Liu Z."/>
            <person name="Yang R."/>
            <person name="Zou Y."/>
            <person name="Wan D."/>
            <person name="Chen J."/>
            <person name="Guo M."/>
            <person name="Zhao J."/>
            <person name="Fang C."/>
            <person name="Yang R."/>
            <person name="Liu F."/>
        </authorList>
    </citation>
    <scope>NUCLEOTIDE SEQUENCE [LARGE SCALE GENOMIC DNA]</scope>
    <source>
        <strain evidence="9">LY-73</strain>
    </source>
</reference>
<dbReference type="HOGENOM" id="CLU_034180_16_4_9"/>
<feature type="transmembrane region" description="Helical" evidence="7">
    <location>
        <begin position="229"/>
        <end position="251"/>
    </location>
</feature>
<evidence type="ECO:0000313" key="8">
    <source>
        <dbReference type="EMBL" id="ERL63932.1"/>
    </source>
</evidence>
<evidence type="ECO:0000256" key="1">
    <source>
        <dbReference type="ARBA" id="ARBA00004651"/>
    </source>
</evidence>
<dbReference type="EMBL" id="KI271608">
    <property type="protein sequence ID" value="ERL63932.1"/>
    <property type="molecule type" value="Genomic_DNA"/>
</dbReference>
<keyword evidence="3" id="KW-1003">Cell membrane</keyword>
<dbReference type="GO" id="GO:0005886">
    <property type="term" value="C:plasma membrane"/>
    <property type="evidence" value="ECO:0007669"/>
    <property type="project" value="UniProtKB-SubCell"/>
</dbReference>
<dbReference type="CDD" id="cd06173">
    <property type="entry name" value="MFS_MefA_like"/>
    <property type="match status" value="1"/>
</dbReference>
<feature type="transmembrane region" description="Helical" evidence="7">
    <location>
        <begin position="64"/>
        <end position="85"/>
    </location>
</feature>
<evidence type="ECO:0000256" key="4">
    <source>
        <dbReference type="ARBA" id="ARBA00022692"/>
    </source>
</evidence>
<feature type="transmembrane region" description="Helical" evidence="7">
    <location>
        <begin position="6"/>
        <end position="26"/>
    </location>
</feature>
<sequence length="424" mass="45197">MVTLLAGNFFGAFGSGMLGFAIGLYILHRTGSALGMGVNMMVGPMVAVVLTPVVGYIVDTRSHKAIMISAQIGTSIGLLAFAVAFARWPQAYYAELIVLQIILTVTDRFLSTALSASLVTLFPGDQLQRVNSLNQSVLSTAQLLSPMIGAVVYTFISIGAFALVEIVFELLTLACIVQLRFAPAPAAPEASAAAENDAPVPAANRVPAEKESMLANFRAGLRYLRQNRLVLITCLFGAGVNFLFAAVNLGLPYIQVTVLKMPNTLYGLTDAGFAVGMILGGIALSLITLKQHPAIISFWSIMVLAVILMGIGIPAKLNWLMSANVVFYLLVNVCIGLLIVAINTPMNTMMQKIVPPAMQGRVFMINGTVATLLMPLGTLIFGFLFDHTAAWLLFLAAGMGTFLLALGVLLYLTRSSVLADYPVE</sequence>
<evidence type="ECO:0000256" key="7">
    <source>
        <dbReference type="SAM" id="Phobius"/>
    </source>
</evidence>
<keyword evidence="2" id="KW-0813">Transport</keyword>
<organism evidence="8 9">
    <name type="scientific">Schleiferilactobacillus shenzhenensis LY-73</name>
    <dbReference type="NCBI Taxonomy" id="1231336"/>
    <lineage>
        <taxon>Bacteria</taxon>
        <taxon>Bacillati</taxon>
        <taxon>Bacillota</taxon>
        <taxon>Bacilli</taxon>
        <taxon>Lactobacillales</taxon>
        <taxon>Lactobacillaceae</taxon>
        <taxon>Schleiferilactobacillus</taxon>
    </lineage>
</organism>
<evidence type="ECO:0008006" key="10">
    <source>
        <dbReference type="Google" id="ProtNLM"/>
    </source>
</evidence>
<feature type="transmembrane region" description="Helical" evidence="7">
    <location>
        <begin position="319"/>
        <end position="342"/>
    </location>
</feature>
<protein>
    <recommendedName>
        <fullName evidence="10">Major facilitator superfamily (MFS) profile domain-containing protein</fullName>
    </recommendedName>
</protein>
<dbReference type="SUPFAM" id="SSF103473">
    <property type="entry name" value="MFS general substrate transporter"/>
    <property type="match status" value="1"/>
</dbReference>